<dbReference type="EMBL" id="BLBS01000028">
    <property type="protein sequence ID" value="GET88398.1"/>
    <property type="molecule type" value="Genomic_DNA"/>
</dbReference>
<evidence type="ECO:0000313" key="4">
    <source>
        <dbReference type="Proteomes" id="UP000419144"/>
    </source>
</evidence>
<dbReference type="VEuPathDB" id="TriTrypDB:LtaPh_2115900"/>
<sequence length="386" mass="42778">MIFTIINAVLSAILFVLVVVPPLHIYNPDYDSGESSRLVNAGEVLQDESVTQDVKQKLYLLLMIPVCTTINALFLYFAYYRPVRFAHYRVELNLLTLRLTLEARRQQLQKSGVLTVSNRSLIGGGASASRLVMQSGRASSLTRSRMSTANVHFDQDNRQAQRVANSVSWEWRRHVRPKNVRKDAWVNSAVFAEIGDLRDQVEQHFLMEASVAEANFTKAVVKTVDVFLPSVSAVGLGQVTSVAVAAKERNGFYFSSHPPLSSLGSPRPSLGGMARHHMLNGGKDAQPPRRNVVPLVQTEGPQPNRLLGSMMPMSSSGGGRTERRVESKFGLSRGVRRSSWGRRDRGAALRPSMQGNMLERSHEPVDSAVSPDNPEETARQWGTAMR</sequence>
<organism evidence="3 4">
    <name type="scientific">Leishmania tarentolae</name>
    <name type="common">Sauroleishmania tarentolae</name>
    <dbReference type="NCBI Taxonomy" id="5689"/>
    <lineage>
        <taxon>Eukaryota</taxon>
        <taxon>Discoba</taxon>
        <taxon>Euglenozoa</taxon>
        <taxon>Kinetoplastea</taxon>
        <taxon>Metakinetoplastina</taxon>
        <taxon>Trypanosomatida</taxon>
        <taxon>Trypanosomatidae</taxon>
        <taxon>Leishmaniinae</taxon>
        <taxon>Leishmania</taxon>
        <taxon>lizard Leishmania</taxon>
    </lineage>
</organism>
<evidence type="ECO:0000313" key="3">
    <source>
        <dbReference type="EMBL" id="GET88398.1"/>
    </source>
</evidence>
<evidence type="ECO:0000256" key="2">
    <source>
        <dbReference type="SAM" id="Phobius"/>
    </source>
</evidence>
<keyword evidence="2" id="KW-0472">Membrane</keyword>
<feature type="compositionally biased region" description="Low complexity" evidence="1">
    <location>
        <begin position="263"/>
        <end position="272"/>
    </location>
</feature>
<keyword evidence="2" id="KW-0812">Transmembrane</keyword>
<evidence type="ECO:0000256" key="1">
    <source>
        <dbReference type="SAM" id="MobiDB-lite"/>
    </source>
</evidence>
<feature type="region of interest" description="Disordered" evidence="1">
    <location>
        <begin position="263"/>
        <end position="386"/>
    </location>
</feature>
<feature type="transmembrane region" description="Helical" evidence="2">
    <location>
        <begin position="58"/>
        <end position="79"/>
    </location>
</feature>
<protein>
    <submittedName>
        <fullName evidence="3">Uncharacterized protein</fullName>
    </submittedName>
</protein>
<gene>
    <name evidence="3" type="ORF">LtaPh_2115900</name>
</gene>
<reference evidence="3" key="1">
    <citation type="submission" date="2019-11" db="EMBL/GenBank/DDBJ databases">
        <title>Leishmania tarentolae CDS.</title>
        <authorList>
            <person name="Goto Y."/>
            <person name="Yamagishi J."/>
        </authorList>
    </citation>
    <scope>NUCLEOTIDE SEQUENCE [LARGE SCALE GENOMIC DNA]</scope>
    <source>
        <strain evidence="3">Parrot Tar II</strain>
    </source>
</reference>
<accession>A0A640KGG9</accession>
<dbReference type="AlphaFoldDB" id="A0A640KGG9"/>
<proteinExistence type="predicted"/>
<dbReference type="OrthoDB" id="263260at2759"/>
<feature type="transmembrane region" description="Helical" evidence="2">
    <location>
        <begin position="5"/>
        <end position="26"/>
    </location>
</feature>
<keyword evidence="4" id="KW-1185">Reference proteome</keyword>
<name>A0A640KGG9_LEITA</name>
<keyword evidence="2" id="KW-1133">Transmembrane helix</keyword>
<dbReference type="Proteomes" id="UP000419144">
    <property type="component" value="Unassembled WGS sequence"/>
</dbReference>
<comment type="caution">
    <text evidence="3">The sequence shown here is derived from an EMBL/GenBank/DDBJ whole genome shotgun (WGS) entry which is preliminary data.</text>
</comment>